<feature type="region of interest" description="Disordered" evidence="1">
    <location>
        <begin position="340"/>
        <end position="371"/>
    </location>
</feature>
<organism evidence="3 4">
    <name type="scientific">Mortierella alpina</name>
    <name type="common">Oleaginous fungus</name>
    <name type="synonym">Mortierella renispora</name>
    <dbReference type="NCBI Taxonomy" id="64518"/>
    <lineage>
        <taxon>Eukaryota</taxon>
        <taxon>Fungi</taxon>
        <taxon>Fungi incertae sedis</taxon>
        <taxon>Mucoromycota</taxon>
        <taxon>Mortierellomycotina</taxon>
        <taxon>Mortierellomycetes</taxon>
        <taxon>Mortierellales</taxon>
        <taxon>Mortierellaceae</taxon>
        <taxon>Mortierella</taxon>
    </lineage>
</organism>
<dbReference type="OrthoDB" id="1716625at2759"/>
<comment type="caution">
    <text evidence="3">The sequence shown here is derived from an EMBL/GenBank/DDBJ whole genome shotgun (WGS) entry which is preliminary data.</text>
</comment>
<feature type="region of interest" description="Disordered" evidence="1">
    <location>
        <begin position="431"/>
        <end position="453"/>
    </location>
</feature>
<proteinExistence type="predicted"/>
<feature type="compositionally biased region" description="Basic and acidic residues" evidence="1">
    <location>
        <begin position="119"/>
        <end position="138"/>
    </location>
</feature>
<reference evidence="3" key="1">
    <citation type="journal article" date="2020" name="Fungal Divers.">
        <title>Resolving the Mortierellaceae phylogeny through synthesis of multi-gene phylogenetics and phylogenomics.</title>
        <authorList>
            <person name="Vandepol N."/>
            <person name="Liber J."/>
            <person name="Desiro A."/>
            <person name="Na H."/>
            <person name="Kennedy M."/>
            <person name="Barry K."/>
            <person name="Grigoriev I.V."/>
            <person name="Miller A.N."/>
            <person name="O'Donnell K."/>
            <person name="Stajich J.E."/>
            <person name="Bonito G."/>
        </authorList>
    </citation>
    <scope>NUCLEOTIDE SEQUENCE</scope>
    <source>
        <strain evidence="3">CK1249</strain>
    </source>
</reference>
<gene>
    <name evidence="3" type="primary">TIAM2</name>
    <name evidence="3" type="ORF">BGZ70_003621</name>
</gene>
<protein>
    <submittedName>
        <fullName evidence="3">T-lymphoma invasion and metastasis-inducing protein 2</fullName>
    </submittedName>
</protein>
<dbReference type="GO" id="GO:0005085">
    <property type="term" value="F:guanyl-nucleotide exchange factor activity"/>
    <property type="evidence" value="ECO:0007669"/>
    <property type="project" value="InterPro"/>
</dbReference>
<feature type="domain" description="DH" evidence="2">
    <location>
        <begin position="686"/>
        <end position="882"/>
    </location>
</feature>
<evidence type="ECO:0000313" key="4">
    <source>
        <dbReference type="Proteomes" id="UP000738359"/>
    </source>
</evidence>
<name>A0A9P6IS53_MORAP</name>
<evidence type="ECO:0000256" key="1">
    <source>
        <dbReference type="SAM" id="MobiDB-lite"/>
    </source>
</evidence>
<dbReference type="CDD" id="cd00160">
    <property type="entry name" value="RhoGEF"/>
    <property type="match status" value="1"/>
</dbReference>
<dbReference type="Proteomes" id="UP000738359">
    <property type="component" value="Unassembled WGS sequence"/>
</dbReference>
<dbReference type="AlphaFoldDB" id="A0A9P6IS53"/>
<feature type="compositionally biased region" description="Basic residues" evidence="1">
    <location>
        <begin position="349"/>
        <end position="361"/>
    </location>
</feature>
<dbReference type="InterPro" id="IPR051092">
    <property type="entry name" value="FYVE_RhoGEF_PH"/>
</dbReference>
<feature type="region of interest" description="Disordered" evidence="1">
    <location>
        <begin position="902"/>
        <end position="965"/>
    </location>
</feature>
<dbReference type="InterPro" id="IPR000219">
    <property type="entry name" value="DH_dom"/>
</dbReference>
<evidence type="ECO:0000313" key="3">
    <source>
        <dbReference type="EMBL" id="KAF9945769.1"/>
    </source>
</evidence>
<accession>A0A9P6IS53</accession>
<dbReference type="Pfam" id="PF00621">
    <property type="entry name" value="RhoGEF"/>
    <property type="match status" value="1"/>
</dbReference>
<keyword evidence="4" id="KW-1185">Reference proteome</keyword>
<dbReference type="SUPFAM" id="SSF48065">
    <property type="entry name" value="DBL homology domain (DH-domain)"/>
    <property type="match status" value="1"/>
</dbReference>
<dbReference type="PROSITE" id="PS50010">
    <property type="entry name" value="DH_2"/>
    <property type="match status" value="1"/>
</dbReference>
<dbReference type="InterPro" id="IPR035899">
    <property type="entry name" value="DBL_dom_sf"/>
</dbReference>
<dbReference type="EMBL" id="JAAAHY010002005">
    <property type="protein sequence ID" value="KAF9945769.1"/>
    <property type="molecule type" value="Genomic_DNA"/>
</dbReference>
<feature type="region of interest" description="Disordered" evidence="1">
    <location>
        <begin position="596"/>
        <end position="651"/>
    </location>
</feature>
<dbReference type="GO" id="GO:0005737">
    <property type="term" value="C:cytoplasm"/>
    <property type="evidence" value="ECO:0007669"/>
    <property type="project" value="TreeGrafter"/>
</dbReference>
<dbReference type="SMART" id="SM00325">
    <property type="entry name" value="RhoGEF"/>
    <property type="match status" value="1"/>
</dbReference>
<feature type="compositionally biased region" description="Low complexity" evidence="1">
    <location>
        <begin position="926"/>
        <end position="937"/>
    </location>
</feature>
<dbReference type="PANTHER" id="PTHR12673">
    <property type="entry name" value="FACIOGENITAL DYSPLASIA PROTEIN"/>
    <property type="match status" value="1"/>
</dbReference>
<evidence type="ECO:0000259" key="2">
    <source>
        <dbReference type="PROSITE" id="PS50010"/>
    </source>
</evidence>
<sequence length="1079" mass="119078">MVNQGIVAARRSAELDQQYRANATGTDFGSRLTVGLDTPLTRVIYDVCHPPASPEQQGVPSLWHSSLSVCSVVPLQPLQPLSPTKSTPFLPSLRGLATQAGLSFQYRFRFKGRHRRHRVGDDVPSDRKRSSVRLARRDSKRWMSGSLGALSKQASPNLAHHRCVKPLPPLRATSGARKMRSLESLRHSLCRFDKPLPPLPSSSESPDEAGSVIGEEEGYLTEVIPGNERYHDTHSRMADNGASHSDRRLAQEQCDLYADMRNVGQGGLKENDHHPADGLDAAEEIKTHKVNELPHYQLLDECTPMGHGLLTQEIFLALDANNAPSFQGFNSFRFPQSADADMNEAAPKPRPRMRQHSHHQSLPHYSGSKAPVTPTLSPLQAIPHTLTADASAAQSSSIAECIPTSARTASPRDAPVLHRPLEWIEASTSIGKIQRPSTRTERQRRQYSHLRRSESCSFISHRPSLSFNSSKKDLLSLQMRRINKPDAKVNRLPEIQTTAGIGSFSVSGASGQTDSLAGTGTFGSASVLLSGCMLNVLSLTHVANFDGRAMEDDSTNSNRVVIVSTSTQDVTDYQMQVSNKDRGALDTILAELSTADEYRPEATLQESGGHHARSDRDAEGDEAVCESATADASSNTARTEEPATPATISGDLNTSVVDSGLSTALQAFSVDSNPIVDAGEIKRFVKRSHALQELEMTEESYVNDLDILIHVHLRALETKAWFPQILHANMRRCVSGLLALHQEFLLRLRACKMDDSDRESHAPLRVYKNLAGCFEILNHDNYLYGVFCELRVRTINEINRTVGQAAVALLQKEGKELLAQQGRPKSRVDLKDCLIKPIQRICRYPLLLKEILRLTSLDDPEYQHVQQAHEVMKGMAQEMDETQRVVERKLLTEQFLKKLPDTNFPKKVSSTPSREHSNCHASIHPNGHGNSNSSNTSAPPHPPSKNTHGIATVAGAQPGPSPPLDGHFEFDPSIDGIPSSPLTKAYAGTLGSIVLAGALEYVIIPDMPIRLKYYGCFLFETMLIIVKAKKSNLYEPRQWLPLRLCELHETTRLDGRHSPYFTVAVSYGSKWNAVDCCLY</sequence>
<feature type="region of interest" description="Disordered" evidence="1">
    <location>
        <begin position="118"/>
        <end position="138"/>
    </location>
</feature>
<dbReference type="Gene3D" id="1.20.900.10">
    <property type="entry name" value="Dbl homology (DH) domain"/>
    <property type="match status" value="1"/>
</dbReference>
<feature type="compositionally biased region" description="Basic and acidic residues" evidence="1">
    <location>
        <begin position="608"/>
        <end position="617"/>
    </location>
</feature>
<dbReference type="PANTHER" id="PTHR12673:SF159">
    <property type="entry name" value="LD03170P"/>
    <property type="match status" value="1"/>
</dbReference>